<proteinExistence type="predicted"/>
<organism evidence="2 3">
    <name type="scientific">Candidatus Chlorohelix allophototropha</name>
    <dbReference type="NCBI Taxonomy" id="3003348"/>
    <lineage>
        <taxon>Bacteria</taxon>
        <taxon>Bacillati</taxon>
        <taxon>Chloroflexota</taxon>
        <taxon>Chloroflexia</taxon>
        <taxon>Candidatus Chloroheliales</taxon>
        <taxon>Candidatus Chloroheliaceae</taxon>
        <taxon>Candidatus Chlorohelix</taxon>
    </lineage>
</organism>
<name>A0A8T7M6Z1_9CHLR</name>
<dbReference type="InterPro" id="IPR038179">
    <property type="entry name" value="NigD-like_N_sf"/>
</dbReference>
<sequence>MFRLRRSLAIAGAAFLALLFIAAGTVVIQAAPQTTVTVKLQDSKGNEITSGASLRYYDGNWKDATFDSATNSWMVYTSANSLYYEMTYNNGRQTKPNVSVTEKTVIFQTVATTVSLVDSKNTPITPDSGDGTVRYYQLGWANFGPANTTQELLPGSYYFEMTYNNGRQTFANYTISATDNVVKFQTVATKVQLATAGGVELSGGTVRYYQLGWKDFGAANTTQELLPGSYYFEMTYNNGRQTFANYDISKANALPVVFTTTAVTYQYSGSIKYYQLGWAPFSKPTMNLLPGNYYFQFDNNQVQITVGSAAITQTMLVVKLVDHGGYYGLASGTAQYYLNGWKNIAGTTTSNGVLVYGIDGLVSPNLSFAMNYAGARQEISQNIATNPIVTFKTSLVTVELKDSANKWLTDAAGTVQYYANGWKTFGTGTTIGGKISMELLPVGYSFAMNYVGARQEKGQAISLTPLTQTVTFQTTNVQVELRDSSNGLHSDAGTVEYYANGWKTFGAISNGVANKELLPVGYSFAMNYVGARQEKGQAISLTPLTQTVTFQTANVQVELRDSSNGLHSDAGTVEYYANGWKTFGAISNGVANKELLPVGYSFAMNYVGARQEKGQAISLTPLTQTVTFQTANVAVSVTAAGGNPAQTVPVQYYANGWKNLGTTDTNGKVSMELLPVGYSFSATYNNVRKELGQNVNTNPNVTFAF</sequence>
<comment type="caution">
    <text evidence="2">The sequence shown here is derived from an EMBL/GenBank/DDBJ whole genome shotgun (WGS) entry which is preliminary data.</text>
</comment>
<gene>
    <name evidence="2" type="ORF">HXX08_18865</name>
</gene>
<accession>A0A8T7M6Z1</accession>
<dbReference type="Gene3D" id="2.40.50.500">
    <property type="entry name" value="NigD-like N-terminal OB domain"/>
    <property type="match status" value="1"/>
</dbReference>
<evidence type="ECO:0000313" key="2">
    <source>
        <dbReference type="EMBL" id="NWJ47920.1"/>
    </source>
</evidence>
<reference evidence="2 3" key="1">
    <citation type="submission" date="2020-06" db="EMBL/GenBank/DDBJ databases">
        <title>Anoxygenic phototrophic Chloroflexota member uses a Type I reaction center.</title>
        <authorList>
            <person name="Tsuji J.M."/>
            <person name="Shaw N.A."/>
            <person name="Nagashima S."/>
            <person name="Venkiteswaran J."/>
            <person name="Schiff S.L."/>
            <person name="Hanada S."/>
            <person name="Tank M."/>
            <person name="Neufeld J.D."/>
        </authorList>
    </citation>
    <scope>NUCLEOTIDE SEQUENCE [LARGE SCALE GENOMIC DNA]</scope>
    <source>
        <strain evidence="2">L227-S17</strain>
    </source>
</reference>
<protein>
    <recommendedName>
        <fullName evidence="4">Carboxypeptidase regulatory-like domain-containing protein</fullName>
    </recommendedName>
</protein>
<evidence type="ECO:0008006" key="4">
    <source>
        <dbReference type="Google" id="ProtNLM"/>
    </source>
</evidence>
<evidence type="ECO:0000256" key="1">
    <source>
        <dbReference type="SAM" id="SignalP"/>
    </source>
</evidence>
<dbReference type="Gene3D" id="2.60.40.10">
    <property type="entry name" value="Immunoglobulins"/>
    <property type="match status" value="4"/>
</dbReference>
<keyword evidence="1" id="KW-0732">Signal</keyword>
<dbReference type="Proteomes" id="UP000521676">
    <property type="component" value="Unassembled WGS sequence"/>
</dbReference>
<dbReference type="AlphaFoldDB" id="A0A8T7M6Z1"/>
<feature type="chain" id="PRO_5035803457" description="Carboxypeptidase regulatory-like domain-containing protein" evidence="1">
    <location>
        <begin position="31"/>
        <end position="705"/>
    </location>
</feature>
<dbReference type="InterPro" id="IPR013783">
    <property type="entry name" value="Ig-like_fold"/>
</dbReference>
<evidence type="ECO:0000313" key="3">
    <source>
        <dbReference type="Proteomes" id="UP000521676"/>
    </source>
</evidence>
<feature type="signal peptide" evidence="1">
    <location>
        <begin position="1"/>
        <end position="30"/>
    </location>
</feature>
<dbReference type="EMBL" id="JACATZ010000003">
    <property type="protein sequence ID" value="NWJ47920.1"/>
    <property type="molecule type" value="Genomic_DNA"/>
</dbReference>